<proteinExistence type="predicted"/>
<organism evidence="1 3">
    <name type="scientific">Listeria weihenstephanensis</name>
    <dbReference type="NCBI Taxonomy" id="1006155"/>
    <lineage>
        <taxon>Bacteria</taxon>
        <taxon>Bacillati</taxon>
        <taxon>Bacillota</taxon>
        <taxon>Bacilli</taxon>
        <taxon>Bacillales</taxon>
        <taxon>Listeriaceae</taxon>
        <taxon>Listeria</taxon>
    </lineage>
</organism>
<reference evidence="1" key="2">
    <citation type="submission" date="2015-03" db="EMBL/GenBank/DDBJ databases">
        <authorList>
            <person name="Murphy D."/>
        </authorList>
    </citation>
    <scope>NUCLEOTIDE SEQUENCE [LARGE SCALE GENOMIC DNA]</scope>
    <source>
        <strain evidence="1">WS 4560</strain>
    </source>
</reference>
<evidence type="ECO:0000313" key="1">
    <source>
        <dbReference type="EMBL" id="AQY50577.1"/>
    </source>
</evidence>
<sequence>MTSSKETRKEMTNAYKQTKHRAGVYRFISKESGIYALAASMNLKGIENKYQFAKKVNEPSALPYVIAQDVAKYGMDAVDLEILELVDIKDEMTNQDIKEELDVLLEIWQEKLS</sequence>
<accession>A0A1S7FT84</accession>
<dbReference type="Proteomes" id="UP000223060">
    <property type="component" value="Chromosome"/>
</dbReference>
<dbReference type="EMBL" id="CP011102">
    <property type="protein sequence ID" value="AQY50577.1"/>
    <property type="molecule type" value="Genomic_DNA"/>
</dbReference>
<dbReference type="CDD" id="cd10451">
    <property type="entry name" value="GIY-YIG_LuxR_like"/>
    <property type="match status" value="1"/>
</dbReference>
<evidence type="ECO:0000313" key="4">
    <source>
        <dbReference type="Proteomes" id="UP000564536"/>
    </source>
</evidence>
<dbReference type="EMBL" id="JAARRL010000011">
    <property type="protein sequence ID" value="MBC1500617.1"/>
    <property type="molecule type" value="Genomic_DNA"/>
</dbReference>
<reference evidence="3" key="1">
    <citation type="submission" date="2015-03" db="EMBL/GenBank/DDBJ databases">
        <authorList>
            <person name="Ferrari E."/>
            <person name="Walter M.C."/>
            <person name="Huptas C."/>
            <person name="Scherer S."/>
            <person name="Mueller-Herbst S."/>
        </authorList>
    </citation>
    <scope>NUCLEOTIDE SEQUENCE [LARGE SCALE GENOMIC DNA]</scope>
    <source>
        <strain evidence="3">LWP01</strain>
    </source>
</reference>
<reference evidence="2 4" key="3">
    <citation type="submission" date="2020-03" db="EMBL/GenBank/DDBJ databases">
        <title>Soil Listeria distribution.</title>
        <authorList>
            <person name="Liao J."/>
            <person name="Wiedmann M."/>
        </authorList>
    </citation>
    <scope>NUCLEOTIDE SEQUENCE [LARGE SCALE GENOMIC DNA]</scope>
    <source>
        <strain evidence="2 4">FSL L7-1523</strain>
    </source>
</reference>
<dbReference type="AlphaFoldDB" id="A0A1S7FT84"/>
<dbReference type="RefSeq" id="WP_036061097.1">
    <property type="nucleotide sequence ID" value="NZ_CP011102.1"/>
</dbReference>
<name>A0A1S7FT84_9LIST</name>
<evidence type="ECO:0000313" key="2">
    <source>
        <dbReference type="EMBL" id="MBC1500617.1"/>
    </source>
</evidence>
<protein>
    <submittedName>
        <fullName evidence="2">GIY-YIG nuclease family protein</fullName>
    </submittedName>
</protein>
<dbReference type="Proteomes" id="UP000564536">
    <property type="component" value="Unassembled WGS sequence"/>
</dbReference>
<evidence type="ECO:0000313" key="3">
    <source>
        <dbReference type="Proteomes" id="UP000223060"/>
    </source>
</evidence>
<gene>
    <name evidence="2" type="ORF">HB943_08360</name>
    <name evidence="1" type="ORF">UE46_05715</name>
</gene>
<dbReference type="KEGG" id="lwi:UE46_05715"/>
<keyword evidence="3" id="KW-1185">Reference proteome</keyword>